<keyword evidence="1" id="KW-0732">Signal</keyword>
<feature type="domain" description="Lipocalin/cytosolic fatty-acid binding" evidence="2">
    <location>
        <begin position="109"/>
        <end position="170"/>
    </location>
</feature>
<proteinExistence type="predicted"/>
<evidence type="ECO:0000313" key="3">
    <source>
        <dbReference type="EMBL" id="QYZ68533.1"/>
    </source>
</evidence>
<protein>
    <submittedName>
        <fullName evidence="3">Lipocalin family protein</fullName>
    </submittedName>
</protein>
<evidence type="ECO:0000259" key="2">
    <source>
        <dbReference type="Pfam" id="PF08212"/>
    </source>
</evidence>
<evidence type="ECO:0000256" key="1">
    <source>
        <dbReference type="SAM" id="SignalP"/>
    </source>
</evidence>
<name>A0A8G1EBY9_9RHOB</name>
<dbReference type="KEGG" id="nsm:JO391_12145"/>
<dbReference type="PROSITE" id="PS51257">
    <property type="entry name" value="PROKAR_LIPOPROTEIN"/>
    <property type="match status" value="1"/>
</dbReference>
<sequence>MHRVSLAGLLLVAACAAPEPPAAVGFRDGAVPIYSNAVYEPGRITGDWVQVAAFASGEGAGCAPGRVTVSGTAPALTVAGALCLDGERLAASGALVPVGPGRVRPARAEGVLAQDWWLLWVDVDYRTLVVGTPSGEFGFILDRSGSLPADRMAAAREVLDWNGYDLGRLKGF</sequence>
<gene>
    <name evidence="3" type="ORF">JO391_12145</name>
</gene>
<feature type="signal peptide" evidence="1">
    <location>
        <begin position="1"/>
        <end position="16"/>
    </location>
</feature>
<dbReference type="EMBL" id="CP069370">
    <property type="protein sequence ID" value="QYZ68533.1"/>
    <property type="molecule type" value="Genomic_DNA"/>
</dbReference>
<reference evidence="3" key="1">
    <citation type="submission" date="2021-02" db="EMBL/GenBank/DDBJ databases">
        <title>Rhodobacter shimadae sp. nov., an aerobic anoxygenic phototrophic bacterium isolated from a hot spring.</title>
        <authorList>
            <person name="Muramatsu S."/>
            <person name="Haruta S."/>
            <person name="Hirose S."/>
            <person name="Hanada S."/>
        </authorList>
    </citation>
    <scope>NUCLEOTIDE SEQUENCE</scope>
    <source>
        <strain evidence="3">N10</strain>
    </source>
</reference>
<dbReference type="SUPFAM" id="SSF50814">
    <property type="entry name" value="Lipocalins"/>
    <property type="match status" value="1"/>
</dbReference>
<dbReference type="Proteomes" id="UP000826300">
    <property type="component" value="Chromosome"/>
</dbReference>
<dbReference type="AlphaFoldDB" id="A0A8G1EBY9"/>
<organism evidence="3 4">
    <name type="scientific">Neotabrizicola shimadae</name>
    <dbReference type="NCBI Taxonomy" id="2807096"/>
    <lineage>
        <taxon>Bacteria</taxon>
        <taxon>Pseudomonadati</taxon>
        <taxon>Pseudomonadota</taxon>
        <taxon>Alphaproteobacteria</taxon>
        <taxon>Rhodobacterales</taxon>
        <taxon>Paracoccaceae</taxon>
        <taxon>Neotabrizicola</taxon>
    </lineage>
</organism>
<keyword evidence="4" id="KW-1185">Reference proteome</keyword>
<dbReference type="InterPro" id="IPR000566">
    <property type="entry name" value="Lipocln_cytosolic_FA-bd_dom"/>
</dbReference>
<accession>A0A8G1EBY9</accession>
<evidence type="ECO:0000313" key="4">
    <source>
        <dbReference type="Proteomes" id="UP000826300"/>
    </source>
</evidence>
<dbReference type="Gene3D" id="2.40.128.20">
    <property type="match status" value="1"/>
</dbReference>
<feature type="chain" id="PRO_5034472032" evidence="1">
    <location>
        <begin position="17"/>
        <end position="172"/>
    </location>
</feature>
<dbReference type="Pfam" id="PF08212">
    <property type="entry name" value="Lipocalin_2"/>
    <property type="match status" value="1"/>
</dbReference>
<dbReference type="InterPro" id="IPR012674">
    <property type="entry name" value="Calycin"/>
</dbReference>